<dbReference type="SUPFAM" id="SSF52172">
    <property type="entry name" value="CheY-like"/>
    <property type="match status" value="1"/>
</dbReference>
<evidence type="ECO:0000313" key="3">
    <source>
        <dbReference type="EMBL" id="TMV11945.1"/>
    </source>
</evidence>
<keyword evidence="4" id="KW-1185">Reference proteome</keyword>
<evidence type="ECO:0000259" key="2">
    <source>
        <dbReference type="PROSITE" id="PS50110"/>
    </source>
</evidence>
<dbReference type="InterPro" id="IPR052893">
    <property type="entry name" value="TCS_response_regulator"/>
</dbReference>
<keyword evidence="1" id="KW-0597">Phosphoprotein</keyword>
<dbReference type="PROSITE" id="PS50110">
    <property type="entry name" value="RESPONSE_REGULATORY"/>
    <property type="match status" value="1"/>
</dbReference>
<dbReference type="Proteomes" id="UP001191082">
    <property type="component" value="Unassembled WGS sequence"/>
</dbReference>
<dbReference type="PANTHER" id="PTHR44520:SF2">
    <property type="entry name" value="RESPONSE REGULATOR RCP1"/>
    <property type="match status" value="1"/>
</dbReference>
<dbReference type="Gene3D" id="3.40.50.2300">
    <property type="match status" value="1"/>
</dbReference>
<organism evidence="3 4">
    <name type="scientific">Arenibacterium halophilum</name>
    <dbReference type="NCBI Taxonomy" id="2583821"/>
    <lineage>
        <taxon>Bacteria</taxon>
        <taxon>Pseudomonadati</taxon>
        <taxon>Pseudomonadota</taxon>
        <taxon>Alphaproteobacteria</taxon>
        <taxon>Rhodobacterales</taxon>
        <taxon>Paracoccaceae</taxon>
        <taxon>Arenibacterium</taxon>
    </lineage>
</organism>
<reference evidence="3 4" key="1">
    <citation type="submission" date="2019-05" db="EMBL/GenBank/DDBJ databases">
        <title>Marivita sp. nov. isolated from sea sediment.</title>
        <authorList>
            <person name="Kim W."/>
        </authorList>
    </citation>
    <scope>NUCLEOTIDE SEQUENCE [LARGE SCALE GENOMIC DNA]</scope>
    <source>
        <strain evidence="3 4">CAU 1492</strain>
    </source>
</reference>
<feature type="modified residue" description="4-aspartylphosphate" evidence="1">
    <location>
        <position position="64"/>
    </location>
</feature>
<dbReference type="InterPro" id="IPR001789">
    <property type="entry name" value="Sig_transdc_resp-reg_receiver"/>
</dbReference>
<dbReference type="SMART" id="SM00448">
    <property type="entry name" value="REC"/>
    <property type="match status" value="1"/>
</dbReference>
<accession>A0ABY2X810</accession>
<evidence type="ECO:0000313" key="4">
    <source>
        <dbReference type="Proteomes" id="UP001191082"/>
    </source>
</evidence>
<feature type="domain" description="Response regulatory" evidence="2">
    <location>
        <begin position="8"/>
        <end position="131"/>
    </location>
</feature>
<dbReference type="Pfam" id="PF00072">
    <property type="entry name" value="Response_reg"/>
    <property type="match status" value="1"/>
</dbReference>
<gene>
    <name evidence="3" type="ORF">FGK64_14435</name>
</gene>
<proteinExistence type="predicted"/>
<comment type="caution">
    <text evidence="3">The sequence shown here is derived from an EMBL/GenBank/DDBJ whole genome shotgun (WGS) entry which is preliminary data.</text>
</comment>
<evidence type="ECO:0000256" key="1">
    <source>
        <dbReference type="PROSITE-ProRule" id="PRU00169"/>
    </source>
</evidence>
<dbReference type="InterPro" id="IPR011006">
    <property type="entry name" value="CheY-like_superfamily"/>
</dbReference>
<sequence>MDEENLLNIILVEDDDGDAKAIRRALNRSHIANPVTRVVDGVEALELLRGETTETLDSYVMLIDLNMPRMNGLELLSEIRSDPKLRATVAFLLTTSTAAEDKAAAYAANVAGYIQKNRLGTHYADLVNTLDHYRRIVELPDMRMQSGRVCD</sequence>
<name>A0ABY2X810_9RHOB</name>
<dbReference type="EMBL" id="VCPC01000003">
    <property type="protein sequence ID" value="TMV11945.1"/>
    <property type="molecule type" value="Genomic_DNA"/>
</dbReference>
<dbReference type="PANTHER" id="PTHR44520">
    <property type="entry name" value="RESPONSE REGULATOR RCP1-RELATED"/>
    <property type="match status" value="1"/>
</dbReference>
<protein>
    <submittedName>
        <fullName evidence="3">Response regulator</fullName>
    </submittedName>
</protein>